<protein>
    <submittedName>
        <fullName evidence="2">NADPH:quinone oxidoreductase</fullName>
    </submittedName>
</protein>
<gene>
    <name evidence="2" type="primary">adhP</name>
    <name evidence="2" type="ORF">RSO01_28200</name>
</gene>
<dbReference type="GO" id="GO:0016491">
    <property type="term" value="F:oxidoreductase activity"/>
    <property type="evidence" value="ECO:0007669"/>
    <property type="project" value="InterPro"/>
</dbReference>
<dbReference type="Proteomes" id="UP000321058">
    <property type="component" value="Unassembled WGS sequence"/>
</dbReference>
<dbReference type="EMBL" id="BKAJ01000042">
    <property type="protein sequence ID" value="GEP55654.1"/>
    <property type="molecule type" value="Genomic_DNA"/>
</dbReference>
<dbReference type="OrthoDB" id="9805663at2"/>
<dbReference type="Gene3D" id="3.40.50.720">
    <property type="entry name" value="NAD(P)-binding Rossmann-like Domain"/>
    <property type="match status" value="1"/>
</dbReference>
<feature type="domain" description="Enoyl reductase (ER)" evidence="1">
    <location>
        <begin position="11"/>
        <end position="335"/>
    </location>
</feature>
<reference evidence="2 3" key="1">
    <citation type="submission" date="2019-07" db="EMBL/GenBank/DDBJ databases">
        <title>Whole genome shotgun sequence of Reyranella soli NBRC 108950.</title>
        <authorList>
            <person name="Hosoyama A."/>
            <person name="Uohara A."/>
            <person name="Ohji S."/>
            <person name="Ichikawa N."/>
        </authorList>
    </citation>
    <scope>NUCLEOTIDE SEQUENCE [LARGE SCALE GENOMIC DNA]</scope>
    <source>
        <strain evidence="2 3">NBRC 108950</strain>
    </source>
</reference>
<dbReference type="SUPFAM" id="SSF51735">
    <property type="entry name" value="NAD(P)-binding Rossmann-fold domains"/>
    <property type="match status" value="1"/>
</dbReference>
<dbReference type="InterPro" id="IPR013154">
    <property type="entry name" value="ADH-like_N"/>
</dbReference>
<comment type="caution">
    <text evidence="2">The sequence shown here is derived from an EMBL/GenBank/DDBJ whole genome shotgun (WGS) entry which is preliminary data.</text>
</comment>
<dbReference type="PANTHER" id="PTHR45033">
    <property type="match status" value="1"/>
</dbReference>
<dbReference type="AlphaFoldDB" id="A0A512N9K6"/>
<dbReference type="Pfam" id="PF00107">
    <property type="entry name" value="ADH_zinc_N"/>
    <property type="match status" value="1"/>
</dbReference>
<dbReference type="SMART" id="SM00829">
    <property type="entry name" value="PKS_ER"/>
    <property type="match status" value="1"/>
</dbReference>
<dbReference type="SUPFAM" id="SSF50129">
    <property type="entry name" value="GroES-like"/>
    <property type="match status" value="1"/>
</dbReference>
<name>A0A512N9K6_9HYPH</name>
<organism evidence="2 3">
    <name type="scientific">Reyranella soli</name>
    <dbReference type="NCBI Taxonomy" id="1230389"/>
    <lineage>
        <taxon>Bacteria</taxon>
        <taxon>Pseudomonadati</taxon>
        <taxon>Pseudomonadota</taxon>
        <taxon>Alphaproteobacteria</taxon>
        <taxon>Hyphomicrobiales</taxon>
        <taxon>Reyranellaceae</taxon>
        <taxon>Reyranella</taxon>
    </lineage>
</organism>
<dbReference type="InterPro" id="IPR036291">
    <property type="entry name" value="NAD(P)-bd_dom_sf"/>
</dbReference>
<keyword evidence="3" id="KW-1185">Reference proteome</keyword>
<dbReference type="InterPro" id="IPR013149">
    <property type="entry name" value="ADH-like_C"/>
</dbReference>
<dbReference type="RefSeq" id="WP_147149743.1">
    <property type="nucleotide sequence ID" value="NZ_BKAJ01000042.1"/>
</dbReference>
<dbReference type="InterPro" id="IPR011032">
    <property type="entry name" value="GroES-like_sf"/>
</dbReference>
<dbReference type="InterPro" id="IPR020843">
    <property type="entry name" value="ER"/>
</dbReference>
<evidence type="ECO:0000313" key="3">
    <source>
        <dbReference type="Proteomes" id="UP000321058"/>
    </source>
</evidence>
<sequence length="338" mass="35753">MKSWIIPSPKGIDSLTLAERPDPTPGPRQVLVRVRATSLNYRDLITVEGSSARAAPKPDLVPLSDGAGEVVAVGSGVTRIKAGDRVAGCFMQKWVGGAIDEVAQASAMGGAIDGMLTELAVLEEDGVVRLPDHLSFEEGATLPCAGVTAWHALVEIGEIKAGDTVLVLGSGGVSIFALQFARMFGARVIATSGSKAKAERAKKMGAQAVIDYRAMPDWDQEVMQLTGGRGVDITVEVGGAGTLPRSFMATRIAGRIAVIGLLTGAGAQVDPMPILRRNLRVQGLYVGNRQMFEAMNRAIEADGLKPVIDKVFPFAEAKDAYRHMKSQNHFGKIVISHG</sequence>
<dbReference type="Gene3D" id="3.90.180.10">
    <property type="entry name" value="Medium-chain alcohol dehydrogenases, catalytic domain"/>
    <property type="match status" value="1"/>
</dbReference>
<dbReference type="InterPro" id="IPR052711">
    <property type="entry name" value="Zinc_ADH-like"/>
</dbReference>
<evidence type="ECO:0000313" key="2">
    <source>
        <dbReference type="EMBL" id="GEP55654.1"/>
    </source>
</evidence>
<proteinExistence type="predicted"/>
<accession>A0A512N9K6</accession>
<dbReference type="CDD" id="cd08276">
    <property type="entry name" value="MDR7"/>
    <property type="match status" value="1"/>
</dbReference>
<dbReference type="PANTHER" id="PTHR45033:SF2">
    <property type="entry name" value="ZINC-TYPE ALCOHOL DEHYDROGENASE-LIKE PROTEIN C1773.06C"/>
    <property type="match status" value="1"/>
</dbReference>
<dbReference type="Pfam" id="PF08240">
    <property type="entry name" value="ADH_N"/>
    <property type="match status" value="1"/>
</dbReference>
<evidence type="ECO:0000259" key="1">
    <source>
        <dbReference type="SMART" id="SM00829"/>
    </source>
</evidence>